<gene>
    <name evidence="6" type="ORF">NADFUDRAFT_49390</name>
</gene>
<proteinExistence type="inferred from homology"/>
<dbReference type="GO" id="GO:0005829">
    <property type="term" value="C:cytosol"/>
    <property type="evidence" value="ECO:0007669"/>
    <property type="project" value="TreeGrafter"/>
</dbReference>
<dbReference type="GO" id="GO:0008296">
    <property type="term" value="F:3'-5'-DNA exonuclease activity"/>
    <property type="evidence" value="ECO:0007669"/>
    <property type="project" value="TreeGrafter"/>
</dbReference>
<dbReference type="Proteomes" id="UP000095009">
    <property type="component" value="Unassembled WGS sequence"/>
</dbReference>
<evidence type="ECO:0000256" key="2">
    <source>
        <dbReference type="ARBA" id="ARBA00022722"/>
    </source>
</evidence>
<feature type="binding site" evidence="5">
    <location>
        <position position="133"/>
    </location>
    <ligand>
        <name>a divalent metal cation</name>
        <dbReference type="ChEBI" id="CHEBI:60240"/>
        <label>1</label>
    </ligand>
</feature>
<dbReference type="GO" id="GO:0046872">
    <property type="term" value="F:metal ion binding"/>
    <property type="evidence" value="ECO:0007669"/>
    <property type="project" value="UniProtKB-KW"/>
</dbReference>
<keyword evidence="4 6" id="KW-0378">Hydrolase</keyword>
<name>A0A1E3PNS4_9ASCO</name>
<dbReference type="OrthoDB" id="6079689at2759"/>
<dbReference type="PROSITE" id="PS01091">
    <property type="entry name" value="TATD_3"/>
    <property type="match status" value="1"/>
</dbReference>
<keyword evidence="2" id="KW-0540">Nuclease</keyword>
<dbReference type="InterPro" id="IPR050891">
    <property type="entry name" value="TatD-type_Hydrolase"/>
</dbReference>
<evidence type="ECO:0000313" key="7">
    <source>
        <dbReference type="Proteomes" id="UP000095009"/>
    </source>
</evidence>
<feature type="binding site" evidence="5">
    <location>
        <position position="198"/>
    </location>
    <ligand>
        <name>a divalent metal cation</name>
        <dbReference type="ChEBI" id="CHEBI:60240"/>
        <label>2</label>
    </ligand>
</feature>
<dbReference type="PROSITE" id="PS01090">
    <property type="entry name" value="TATD_2"/>
    <property type="match status" value="1"/>
</dbReference>
<organism evidence="6 7">
    <name type="scientific">Nadsonia fulvescens var. elongata DSM 6958</name>
    <dbReference type="NCBI Taxonomy" id="857566"/>
    <lineage>
        <taxon>Eukaryota</taxon>
        <taxon>Fungi</taxon>
        <taxon>Dikarya</taxon>
        <taxon>Ascomycota</taxon>
        <taxon>Saccharomycotina</taxon>
        <taxon>Dipodascomycetes</taxon>
        <taxon>Dipodascales</taxon>
        <taxon>Dipodascales incertae sedis</taxon>
        <taxon>Nadsonia</taxon>
    </lineage>
</organism>
<dbReference type="STRING" id="857566.A0A1E3PNS4"/>
<dbReference type="InterPro" id="IPR018228">
    <property type="entry name" value="DNase_TatD-rel_CS"/>
</dbReference>
<dbReference type="AlphaFoldDB" id="A0A1E3PNS4"/>
<evidence type="ECO:0000256" key="4">
    <source>
        <dbReference type="ARBA" id="ARBA00022801"/>
    </source>
</evidence>
<evidence type="ECO:0000256" key="5">
    <source>
        <dbReference type="PIRSR" id="PIRSR005902-1"/>
    </source>
</evidence>
<dbReference type="InterPro" id="IPR001130">
    <property type="entry name" value="TatD-like"/>
</dbReference>
<protein>
    <submittedName>
        <fullName evidence="6">Hydrolase, TatD family protein</fullName>
    </submittedName>
</protein>
<feature type="binding site" evidence="5">
    <location>
        <position position="246"/>
    </location>
    <ligand>
        <name>a divalent metal cation</name>
        <dbReference type="ChEBI" id="CHEBI:60240"/>
        <label>1</label>
    </ligand>
</feature>
<accession>A0A1E3PNS4</accession>
<comment type="similarity">
    <text evidence="1">Belongs to the metallo-dependent hydrolases superfamily. TatD-type hydrolase family.</text>
</comment>
<dbReference type="PANTHER" id="PTHR10060">
    <property type="entry name" value="TATD FAMILY DEOXYRIBONUCLEASE"/>
    <property type="match status" value="1"/>
</dbReference>
<dbReference type="SUPFAM" id="SSF51556">
    <property type="entry name" value="Metallo-dependent hydrolases"/>
    <property type="match status" value="1"/>
</dbReference>
<dbReference type="EMBL" id="KV454407">
    <property type="protein sequence ID" value="ODQ66940.1"/>
    <property type="molecule type" value="Genomic_DNA"/>
</dbReference>
<dbReference type="CDD" id="cd01310">
    <property type="entry name" value="TatD_DNAse"/>
    <property type="match status" value="1"/>
</dbReference>
<keyword evidence="3 5" id="KW-0479">Metal-binding</keyword>
<evidence type="ECO:0000313" key="6">
    <source>
        <dbReference type="EMBL" id="ODQ66940.1"/>
    </source>
</evidence>
<dbReference type="PIRSF" id="PIRSF005902">
    <property type="entry name" value="DNase_TatD"/>
    <property type="match status" value="1"/>
</dbReference>
<sequence>MTAGTFMNTEQQSLRFYDIGANLTDPQFNGLYNSRPEPKHEGDLIGVVSRAQSNGVNRFLITGSNLEESVSAIKISEKFNGTNGLQAQMYTTAGIHPCHTMDIHQSPMGVENYIAQLLNLVKSHPDQVRALGELGLDYDRLHYAPADIQKTYFELQLDTFIKHEMTLPLFLHSRAAHEDFIGILKPRLASLPRGGVVHSFTGTEAEMTDYINLGLYIGINGCSLKTEENLAVVKLIPLNRLLLETDAPWCEIRPSHASAKLLPEGLSLSSGNDGKGLLPFEAKKKERFESGKMVRGRCEPCAITLVAHIVAELHRVTIEELAAITWKNSIDLLGE</sequence>
<feature type="binding site" evidence="5">
    <location>
        <position position="172"/>
    </location>
    <ligand>
        <name>a divalent metal cation</name>
        <dbReference type="ChEBI" id="CHEBI:60240"/>
        <label>2</label>
    </ligand>
</feature>
<dbReference type="Pfam" id="PF01026">
    <property type="entry name" value="TatD_DNase"/>
    <property type="match status" value="1"/>
</dbReference>
<evidence type="ECO:0000256" key="1">
    <source>
        <dbReference type="ARBA" id="ARBA00009275"/>
    </source>
</evidence>
<keyword evidence="7" id="KW-1185">Reference proteome</keyword>
<reference evidence="6 7" key="1">
    <citation type="journal article" date="2016" name="Proc. Natl. Acad. Sci. U.S.A.">
        <title>Comparative genomics of biotechnologically important yeasts.</title>
        <authorList>
            <person name="Riley R."/>
            <person name="Haridas S."/>
            <person name="Wolfe K.H."/>
            <person name="Lopes M.R."/>
            <person name="Hittinger C.T."/>
            <person name="Goeker M."/>
            <person name="Salamov A.A."/>
            <person name="Wisecaver J.H."/>
            <person name="Long T.M."/>
            <person name="Calvey C.H."/>
            <person name="Aerts A.L."/>
            <person name="Barry K.W."/>
            <person name="Choi C."/>
            <person name="Clum A."/>
            <person name="Coughlan A.Y."/>
            <person name="Deshpande S."/>
            <person name="Douglass A.P."/>
            <person name="Hanson S.J."/>
            <person name="Klenk H.-P."/>
            <person name="LaButti K.M."/>
            <person name="Lapidus A."/>
            <person name="Lindquist E.A."/>
            <person name="Lipzen A.M."/>
            <person name="Meier-Kolthoff J.P."/>
            <person name="Ohm R.A."/>
            <person name="Otillar R.P."/>
            <person name="Pangilinan J.L."/>
            <person name="Peng Y."/>
            <person name="Rokas A."/>
            <person name="Rosa C.A."/>
            <person name="Scheuner C."/>
            <person name="Sibirny A.A."/>
            <person name="Slot J.C."/>
            <person name="Stielow J.B."/>
            <person name="Sun H."/>
            <person name="Kurtzman C.P."/>
            <person name="Blackwell M."/>
            <person name="Grigoriev I.V."/>
            <person name="Jeffries T.W."/>
        </authorList>
    </citation>
    <scope>NUCLEOTIDE SEQUENCE [LARGE SCALE GENOMIC DNA]</scope>
    <source>
        <strain evidence="6 7">DSM 6958</strain>
    </source>
</reference>
<dbReference type="Gene3D" id="3.20.20.140">
    <property type="entry name" value="Metal-dependent hydrolases"/>
    <property type="match status" value="1"/>
</dbReference>
<dbReference type="PANTHER" id="PTHR10060:SF15">
    <property type="entry name" value="DEOXYRIBONUCLEASE TATDN1"/>
    <property type="match status" value="1"/>
</dbReference>
<evidence type="ECO:0000256" key="3">
    <source>
        <dbReference type="ARBA" id="ARBA00022723"/>
    </source>
</evidence>
<dbReference type="InterPro" id="IPR032466">
    <property type="entry name" value="Metal_Hydrolase"/>
</dbReference>